<dbReference type="RefSeq" id="WP_129987873.1">
    <property type="nucleotide sequence ID" value="NZ_SDPU01000023.1"/>
</dbReference>
<evidence type="ECO:0000259" key="3">
    <source>
        <dbReference type="SMART" id="SM00014"/>
    </source>
</evidence>
<evidence type="ECO:0000256" key="1">
    <source>
        <dbReference type="SAM" id="MobiDB-lite"/>
    </source>
</evidence>
<proteinExistence type="predicted"/>
<feature type="transmembrane region" description="Helical" evidence="2">
    <location>
        <begin position="76"/>
        <end position="94"/>
    </location>
</feature>
<feature type="transmembrane region" description="Helical" evidence="2">
    <location>
        <begin position="136"/>
        <end position="162"/>
    </location>
</feature>
<organism evidence="4 5">
    <name type="scientific">Nocardioides iriomotensis</name>
    <dbReference type="NCBI Taxonomy" id="715784"/>
    <lineage>
        <taxon>Bacteria</taxon>
        <taxon>Bacillati</taxon>
        <taxon>Actinomycetota</taxon>
        <taxon>Actinomycetes</taxon>
        <taxon>Propionibacteriales</taxon>
        <taxon>Nocardioidaceae</taxon>
        <taxon>Nocardioides</taxon>
    </lineage>
</organism>
<feature type="transmembrane region" description="Helical" evidence="2">
    <location>
        <begin position="28"/>
        <end position="52"/>
    </location>
</feature>
<keyword evidence="2" id="KW-0812">Transmembrane</keyword>
<gene>
    <name evidence="4" type="ORF">ETU37_13640</name>
</gene>
<feature type="region of interest" description="Disordered" evidence="1">
    <location>
        <begin position="1"/>
        <end position="20"/>
    </location>
</feature>
<dbReference type="AlphaFoldDB" id="A0A4Q5J1T4"/>
<keyword evidence="2" id="KW-1133">Transmembrane helix</keyword>
<evidence type="ECO:0000313" key="4">
    <source>
        <dbReference type="EMBL" id="RYU11598.1"/>
    </source>
</evidence>
<dbReference type="SMART" id="SM00014">
    <property type="entry name" value="acidPPc"/>
    <property type="match status" value="1"/>
</dbReference>
<dbReference type="SUPFAM" id="SSF48317">
    <property type="entry name" value="Acid phosphatase/Vanadium-dependent haloperoxidase"/>
    <property type="match status" value="1"/>
</dbReference>
<feature type="domain" description="Phosphatidic acid phosphatase type 2/haloperoxidase" evidence="3">
    <location>
        <begin position="104"/>
        <end position="217"/>
    </location>
</feature>
<feature type="transmembrane region" description="Helical" evidence="2">
    <location>
        <begin position="103"/>
        <end position="124"/>
    </location>
</feature>
<reference evidence="4 5" key="1">
    <citation type="submission" date="2019-01" db="EMBL/GenBank/DDBJ databases">
        <title>Nocardioides guangzhouensis sp. nov., an actinobacterium isolated from soil.</title>
        <authorList>
            <person name="Fu Y."/>
            <person name="Cai Y."/>
            <person name="Lin Z."/>
            <person name="Chen P."/>
        </authorList>
    </citation>
    <scope>NUCLEOTIDE SEQUENCE [LARGE SCALE GENOMIC DNA]</scope>
    <source>
        <strain evidence="4 5">NBRC 105384</strain>
    </source>
</reference>
<accession>A0A4Q5J1T4</accession>
<evidence type="ECO:0000313" key="5">
    <source>
        <dbReference type="Proteomes" id="UP000291189"/>
    </source>
</evidence>
<dbReference type="Gene3D" id="1.20.144.10">
    <property type="entry name" value="Phosphatidic acid phosphatase type 2/haloperoxidase"/>
    <property type="match status" value="1"/>
</dbReference>
<dbReference type="Proteomes" id="UP000291189">
    <property type="component" value="Unassembled WGS sequence"/>
</dbReference>
<dbReference type="OrthoDB" id="5289372at2"/>
<sequence>MRRLGRRDASGPDVPGPHEGWTSEASSALALAGFLGLVFTGFTLLVMGRLMALDQYFNLAPPPSGWVPVLHLLDRVGQRAICLPILAVVVWVCCRKERSWRPAVIAVGAVLLLNLVVGILKLALGRGQPAPADPSFFIGGMAYPSGHTANIVLVYGLAVYLLGRYYRVSRGEYAVLWSAVAGLSVMMVVVSLSLNWHWFADLIAGLIVGGMMLELTVAADAALPEDAFAHGLRAFLRDSLAAVRRVTSSLARRNPLL</sequence>
<dbReference type="EMBL" id="SDPU01000023">
    <property type="protein sequence ID" value="RYU11598.1"/>
    <property type="molecule type" value="Genomic_DNA"/>
</dbReference>
<protein>
    <submittedName>
        <fullName evidence="4">Phosphatase PAP2 family protein</fullName>
    </submittedName>
</protein>
<feature type="transmembrane region" description="Helical" evidence="2">
    <location>
        <begin position="174"/>
        <end position="196"/>
    </location>
</feature>
<keyword evidence="2" id="KW-0472">Membrane</keyword>
<dbReference type="Pfam" id="PF01569">
    <property type="entry name" value="PAP2"/>
    <property type="match status" value="1"/>
</dbReference>
<keyword evidence="5" id="KW-1185">Reference proteome</keyword>
<evidence type="ECO:0000256" key="2">
    <source>
        <dbReference type="SAM" id="Phobius"/>
    </source>
</evidence>
<dbReference type="InterPro" id="IPR000326">
    <property type="entry name" value="PAP2/HPO"/>
</dbReference>
<comment type="caution">
    <text evidence="4">The sequence shown here is derived from an EMBL/GenBank/DDBJ whole genome shotgun (WGS) entry which is preliminary data.</text>
</comment>
<feature type="compositionally biased region" description="Basic and acidic residues" evidence="1">
    <location>
        <begin position="1"/>
        <end position="10"/>
    </location>
</feature>
<name>A0A4Q5J1T4_9ACTN</name>
<dbReference type="InterPro" id="IPR036938">
    <property type="entry name" value="PAP2/HPO_sf"/>
</dbReference>